<dbReference type="Proteomes" id="UP001415857">
    <property type="component" value="Unassembled WGS sequence"/>
</dbReference>
<organism evidence="1 2">
    <name type="scientific">Liquidambar formosana</name>
    <name type="common">Formosan gum</name>
    <dbReference type="NCBI Taxonomy" id="63359"/>
    <lineage>
        <taxon>Eukaryota</taxon>
        <taxon>Viridiplantae</taxon>
        <taxon>Streptophyta</taxon>
        <taxon>Embryophyta</taxon>
        <taxon>Tracheophyta</taxon>
        <taxon>Spermatophyta</taxon>
        <taxon>Magnoliopsida</taxon>
        <taxon>eudicotyledons</taxon>
        <taxon>Gunneridae</taxon>
        <taxon>Pentapetalae</taxon>
        <taxon>Saxifragales</taxon>
        <taxon>Altingiaceae</taxon>
        <taxon>Liquidambar</taxon>
    </lineage>
</organism>
<sequence>MGNCTHKGVTANLSSIRILMDSGCVMELQGLKIVRDVLGDFPGYGIFQKGNLSSPLADDIRLLGGHFYYLLPLGKAKIFCNTKGGKELRDMEATKGPRRVSSGAASDLVANLANGSSLQVLPSLGNGVWRVKLAIDTKQLEEILSEEVNVEALIEKMRMVAISTSLTPKRARSSRGMSWKPTLSNVI</sequence>
<dbReference type="InterPro" id="IPR025322">
    <property type="entry name" value="PADRE_dom"/>
</dbReference>
<evidence type="ECO:0000313" key="2">
    <source>
        <dbReference type="Proteomes" id="UP001415857"/>
    </source>
</evidence>
<gene>
    <name evidence="1" type="ORF">L1049_022476</name>
</gene>
<name>A0AAP0WP33_LIQFO</name>
<protein>
    <submittedName>
        <fullName evidence="1">Uncharacterized protein</fullName>
    </submittedName>
</protein>
<dbReference type="Pfam" id="PF14009">
    <property type="entry name" value="PADRE"/>
    <property type="match status" value="1"/>
</dbReference>
<dbReference type="PANTHER" id="PTHR33148">
    <property type="entry name" value="PLASTID MOVEMENT IMPAIRED PROTEIN-RELATED"/>
    <property type="match status" value="1"/>
</dbReference>
<accession>A0AAP0WP33</accession>
<reference evidence="1 2" key="1">
    <citation type="journal article" date="2024" name="Plant J.">
        <title>Genome sequences and population genomics reveal climatic adaptation and genomic divergence between two closely related sweetgum species.</title>
        <authorList>
            <person name="Xu W.Q."/>
            <person name="Ren C.Q."/>
            <person name="Zhang X.Y."/>
            <person name="Comes H.P."/>
            <person name="Liu X.H."/>
            <person name="Li Y.G."/>
            <person name="Kettle C.J."/>
            <person name="Jalonen R."/>
            <person name="Gaisberger H."/>
            <person name="Ma Y.Z."/>
            <person name="Qiu Y.X."/>
        </authorList>
    </citation>
    <scope>NUCLEOTIDE SEQUENCE [LARGE SCALE GENOMIC DNA]</scope>
    <source>
        <strain evidence="1">Hangzhou</strain>
    </source>
</reference>
<dbReference type="AlphaFoldDB" id="A0AAP0WP33"/>
<keyword evidence="2" id="KW-1185">Reference proteome</keyword>
<comment type="caution">
    <text evidence="1">The sequence shown here is derived from an EMBL/GenBank/DDBJ whole genome shotgun (WGS) entry which is preliminary data.</text>
</comment>
<proteinExistence type="predicted"/>
<dbReference type="EMBL" id="JBBPBK010000011">
    <property type="protein sequence ID" value="KAK9275214.1"/>
    <property type="molecule type" value="Genomic_DNA"/>
</dbReference>
<dbReference type="PANTHER" id="PTHR33148:SF33">
    <property type="entry name" value="DUF4228 DOMAIN PROTEIN"/>
    <property type="match status" value="1"/>
</dbReference>
<evidence type="ECO:0000313" key="1">
    <source>
        <dbReference type="EMBL" id="KAK9275214.1"/>
    </source>
</evidence>